<feature type="region of interest" description="Disordered" evidence="1">
    <location>
        <begin position="237"/>
        <end position="269"/>
    </location>
</feature>
<name>A0A9Q8T3F5_9PEZI</name>
<dbReference type="RefSeq" id="XP_049149696.1">
    <property type="nucleotide sequence ID" value="XM_049292550.1"/>
</dbReference>
<reference evidence="2" key="1">
    <citation type="journal article" date="2021" name="Mol. Plant Microbe Interact.">
        <title>Complete Genome Sequence of the Plant-Pathogenic Fungus Colletotrichum lupini.</title>
        <authorList>
            <person name="Baroncelli R."/>
            <person name="Pensec F."/>
            <person name="Da Lio D."/>
            <person name="Boufleur T."/>
            <person name="Vicente I."/>
            <person name="Sarrocco S."/>
            <person name="Picot A."/>
            <person name="Baraldi E."/>
            <person name="Sukno S."/>
            <person name="Thon M."/>
            <person name="Le Floch G."/>
        </authorList>
    </citation>
    <scope>NUCLEOTIDE SEQUENCE</scope>
    <source>
        <strain evidence="2">IMI 504893</strain>
    </source>
</reference>
<evidence type="ECO:0000313" key="3">
    <source>
        <dbReference type="Proteomes" id="UP000830671"/>
    </source>
</evidence>
<evidence type="ECO:0000256" key="1">
    <source>
        <dbReference type="SAM" id="MobiDB-lite"/>
    </source>
</evidence>
<proteinExistence type="predicted"/>
<organism evidence="2 3">
    <name type="scientific">Colletotrichum lupini</name>
    <dbReference type="NCBI Taxonomy" id="145971"/>
    <lineage>
        <taxon>Eukaryota</taxon>
        <taxon>Fungi</taxon>
        <taxon>Dikarya</taxon>
        <taxon>Ascomycota</taxon>
        <taxon>Pezizomycotina</taxon>
        <taxon>Sordariomycetes</taxon>
        <taxon>Hypocreomycetidae</taxon>
        <taxon>Glomerellales</taxon>
        <taxon>Glomerellaceae</taxon>
        <taxon>Colletotrichum</taxon>
        <taxon>Colletotrichum acutatum species complex</taxon>
    </lineage>
</organism>
<keyword evidence="3" id="KW-1185">Reference proteome</keyword>
<dbReference type="KEGG" id="clup:CLUP02_13612"/>
<dbReference type="Proteomes" id="UP000830671">
    <property type="component" value="Chromosome 7"/>
</dbReference>
<sequence length="572" mass="64474">MLHSKIWNKGLALFLQRVQKVLTVLRVAMHLIQSTRPMRPLPEVSELQTQGTSAALQLTAPTKIGTQTTACFSCLFHLQRAEAIPVDHFLFFPCLFRVSSTNTWLATVRLAQPLFSFPIWPCRAAAGHKGLVIYSIGHRWRRLPPDGRRRWIQEWNRQGTYLMPNQKCKCFAKCTPCAKHPGLFCRGWSREYTRFQPTLEHRPTPKSHIRDLNERWQYPTVMGIGHHDPGHHLSFQTDRSLGKRNGPPSTDVREAQAWTSGRRLEEQNATRLETRTSGPYGVHSTQHAMNNEYLTGPSFPVFCSVFSVRGSTKTNSKQESATAQKLESKSCSWYSQFCFLIRLDHPHLNCREIVTYASELNALEPSICKPNPGISTIGSSSLPAAGGGREISANGFSPVQSWLSMLRLNLTALAQPPRFLRQLERAIILKTHQTYQPPISRLLPLFAISHTSVTNVQTCSVSPAPAVHVVQTMHPQTLVRLHVHTSTRFSCSAISDDVDDDYDYEPAPRAPSSLRQKANRRNGGTTIWQRLTKHKQASRQACHFSERFISSLQRSSLNHSLVPTPTFGGHEG</sequence>
<evidence type="ECO:0000313" key="2">
    <source>
        <dbReference type="EMBL" id="UQC88090.1"/>
    </source>
</evidence>
<protein>
    <submittedName>
        <fullName evidence="2">Uncharacterized protein</fullName>
    </submittedName>
</protein>
<gene>
    <name evidence="2" type="ORF">CLUP02_13612</name>
</gene>
<accession>A0A9Q8T3F5</accession>
<dbReference type="EMBL" id="CP019479">
    <property type="protein sequence ID" value="UQC88090.1"/>
    <property type="molecule type" value="Genomic_DNA"/>
</dbReference>
<feature type="region of interest" description="Disordered" evidence="1">
    <location>
        <begin position="502"/>
        <end position="521"/>
    </location>
</feature>
<dbReference type="GeneID" id="73347560"/>
<dbReference type="AlphaFoldDB" id="A0A9Q8T3F5"/>